<evidence type="ECO:0000259" key="5">
    <source>
        <dbReference type="Pfam" id="PF00389"/>
    </source>
</evidence>
<dbReference type="GO" id="GO:0016616">
    <property type="term" value="F:oxidoreductase activity, acting on the CH-OH group of donors, NAD or NADP as acceptor"/>
    <property type="evidence" value="ECO:0007669"/>
    <property type="project" value="InterPro"/>
</dbReference>
<dbReference type="PROSITE" id="PS00065">
    <property type="entry name" value="D_2_HYDROXYACID_DH_1"/>
    <property type="match status" value="1"/>
</dbReference>
<organism evidence="7 8">
    <name type="scientific">Acetilactobacillus jinshanensis</name>
    <dbReference type="NCBI Taxonomy" id="1720083"/>
    <lineage>
        <taxon>Bacteria</taxon>
        <taxon>Bacillati</taxon>
        <taxon>Bacillota</taxon>
        <taxon>Bacilli</taxon>
        <taxon>Lactobacillales</taxon>
        <taxon>Lactobacillaceae</taxon>
        <taxon>Acetilactobacillus</taxon>
    </lineage>
</organism>
<evidence type="ECO:0000256" key="2">
    <source>
        <dbReference type="ARBA" id="ARBA00023002"/>
    </source>
</evidence>
<dbReference type="PANTHER" id="PTHR42938">
    <property type="entry name" value="FORMATE DEHYDROGENASE 1"/>
    <property type="match status" value="1"/>
</dbReference>
<dbReference type="KEGG" id="lji:ELX58_00640"/>
<dbReference type="GO" id="GO:0051287">
    <property type="term" value="F:NAD binding"/>
    <property type="evidence" value="ECO:0007669"/>
    <property type="project" value="InterPro"/>
</dbReference>
<accession>A0A4P6ZM71</accession>
<feature type="domain" description="D-isomer specific 2-hydroxyacid dehydrogenase NAD-binding" evidence="6">
    <location>
        <begin position="92"/>
        <end position="273"/>
    </location>
</feature>
<evidence type="ECO:0000256" key="1">
    <source>
        <dbReference type="ARBA" id="ARBA00005854"/>
    </source>
</evidence>
<proteinExistence type="inferred from homology"/>
<dbReference type="InterPro" id="IPR006140">
    <property type="entry name" value="D-isomer_DH_NAD-bd"/>
</dbReference>
<reference evidence="8" key="1">
    <citation type="submission" date="2018-12" db="EMBL/GenBank/DDBJ databases">
        <title>A new species of lactobacillus.</title>
        <authorList>
            <person name="Jian Y."/>
            <person name="Xin L."/>
            <person name="Hong Z.J."/>
            <person name="Ming L.Z."/>
            <person name="Hong X.Z."/>
        </authorList>
    </citation>
    <scope>NUCLEOTIDE SEQUENCE [LARGE SCALE GENOMIC DNA]</scope>
    <source>
        <strain evidence="8">HSLZ-75</strain>
    </source>
</reference>
<dbReference type="EMBL" id="CP034726">
    <property type="protein sequence ID" value="QBP18981.1"/>
    <property type="molecule type" value="Genomic_DNA"/>
</dbReference>
<evidence type="ECO:0000313" key="8">
    <source>
        <dbReference type="Proteomes" id="UP000294321"/>
    </source>
</evidence>
<gene>
    <name evidence="7" type="ORF">ELX58_00640</name>
</gene>
<dbReference type="SUPFAM" id="SSF51735">
    <property type="entry name" value="NAD(P)-binding Rossmann-fold domains"/>
    <property type="match status" value="1"/>
</dbReference>
<feature type="domain" description="D-isomer specific 2-hydroxyacid dehydrogenase catalytic" evidence="5">
    <location>
        <begin position="46"/>
        <end position="305"/>
    </location>
</feature>
<dbReference type="InterPro" id="IPR036291">
    <property type="entry name" value="NAD(P)-bd_dom_sf"/>
</dbReference>
<dbReference type="Pfam" id="PF00389">
    <property type="entry name" value="2-Hacid_dh"/>
    <property type="match status" value="1"/>
</dbReference>
<name>A0A4P6ZM71_9LACO</name>
<evidence type="ECO:0000313" key="7">
    <source>
        <dbReference type="EMBL" id="QBP18981.1"/>
    </source>
</evidence>
<dbReference type="CDD" id="cd12174">
    <property type="entry name" value="PGDH_like_3"/>
    <property type="match status" value="1"/>
</dbReference>
<keyword evidence="2 4" id="KW-0560">Oxidoreductase</keyword>
<dbReference type="RefSeq" id="WP_133442538.1">
    <property type="nucleotide sequence ID" value="NZ_CP034726.1"/>
</dbReference>
<evidence type="ECO:0000256" key="3">
    <source>
        <dbReference type="ARBA" id="ARBA00023027"/>
    </source>
</evidence>
<comment type="similarity">
    <text evidence="1 4">Belongs to the D-isomer specific 2-hydroxyacid dehydrogenase family.</text>
</comment>
<dbReference type="AlphaFoldDB" id="A0A4P6ZM71"/>
<evidence type="ECO:0000259" key="6">
    <source>
        <dbReference type="Pfam" id="PF02826"/>
    </source>
</evidence>
<dbReference type="PANTHER" id="PTHR42938:SF47">
    <property type="entry name" value="HYDROXYPYRUVATE REDUCTASE"/>
    <property type="match status" value="1"/>
</dbReference>
<keyword evidence="8" id="KW-1185">Reference proteome</keyword>
<keyword evidence="3" id="KW-0520">NAD</keyword>
<dbReference type="InterPro" id="IPR006139">
    <property type="entry name" value="D-isomer_2_OHA_DH_cat_dom"/>
</dbReference>
<dbReference type="Proteomes" id="UP000294321">
    <property type="component" value="Chromosome"/>
</dbReference>
<dbReference type="Gene3D" id="3.40.50.720">
    <property type="entry name" value="NAD(P)-binding Rossmann-like Domain"/>
    <property type="match status" value="2"/>
</dbReference>
<evidence type="ECO:0000256" key="4">
    <source>
        <dbReference type="RuleBase" id="RU003719"/>
    </source>
</evidence>
<dbReference type="InterPro" id="IPR029752">
    <property type="entry name" value="D-isomer_DH_CS1"/>
</dbReference>
<protein>
    <submittedName>
        <fullName evidence="7">3-phosphoglycerate dehydrogenase</fullName>
    </submittedName>
</protein>
<sequence length="384" mass="42025">MFDVKTYNAISNWGLKLFKRDPNYQVNQSDNPDAYITRSVDLHHAKFPSNLKVIGRAGVGYNNLPLEKLAQHGIVAYNTPGSNHNAVKELVIALLIATSRHLFQAIEYTRKNVTGDVSLDPKSDAKLRGTEIKGKTLGVIGVGNVGSSVANAAANLGMKVYAYDPYLTSDAAWKLSPQVTRVKTVDQAIRGMDYVTVHIPKNKANSDFISADKIAELKQGAYLFNYSRLGIVDNHAVEKALDDHHLRFYATDFGDPSLAKYNGNQVIVTPHIGGSTVEGEGNGAYMAARDIKTFLNTGNVDRALNCPDLQLKFTTKSRLSILAKSDAKLLATLTDQLKGLGKLVSAKNQFADYLLVNLKSPLSSSALDKLKQIPGVRRVRLIKR</sequence>
<dbReference type="OrthoDB" id="9805416at2"/>
<dbReference type="Pfam" id="PF02826">
    <property type="entry name" value="2-Hacid_dh_C"/>
    <property type="match status" value="1"/>
</dbReference>
<dbReference type="SUPFAM" id="SSF52283">
    <property type="entry name" value="Formate/glycerate dehydrogenase catalytic domain-like"/>
    <property type="match status" value="1"/>
</dbReference>